<protein>
    <submittedName>
        <fullName evidence="1">Uncharacterized protein</fullName>
    </submittedName>
</protein>
<name>A0ABM8HG59_9MICO</name>
<reference evidence="1" key="2">
    <citation type="submission" date="2023-02" db="EMBL/GenBank/DDBJ databases">
        <authorList>
            <person name="Sun Q."/>
            <person name="Mori K."/>
        </authorList>
    </citation>
    <scope>NUCLEOTIDE SEQUENCE</scope>
    <source>
        <strain evidence="1">NBRC 110608</strain>
    </source>
</reference>
<proteinExistence type="predicted"/>
<gene>
    <name evidence="1" type="ORF">GCM10025872_36840</name>
</gene>
<accession>A0ABM8HG59</accession>
<organism evidence="1">
    <name type="scientific">Barrientosiimonas endolithica</name>
    <dbReference type="NCBI Taxonomy" id="1535208"/>
    <lineage>
        <taxon>Bacteria</taxon>
        <taxon>Bacillati</taxon>
        <taxon>Actinomycetota</taxon>
        <taxon>Actinomycetes</taxon>
        <taxon>Micrococcales</taxon>
        <taxon>Dermacoccaceae</taxon>
        <taxon>Barrientosiimonas</taxon>
    </lineage>
</organism>
<reference evidence="1" key="1">
    <citation type="journal article" date="2014" name="Int. J. Syst. Evol. Microbiol.">
        <title>Complete genome of a new Firmicutes species belonging to the dominant human colonic microbiota ('Ruminococcus bicirculans') reveals two chromosomes and a selective capacity to utilize plant glucans.</title>
        <authorList>
            <consortium name="NISC Comparative Sequencing Program"/>
            <person name="Wegmann U."/>
            <person name="Louis P."/>
            <person name="Goesmann A."/>
            <person name="Henrissat B."/>
            <person name="Duncan S.H."/>
            <person name="Flint H.J."/>
        </authorList>
    </citation>
    <scope>NUCLEOTIDE SEQUENCE</scope>
    <source>
        <strain evidence="1">NBRC 110608</strain>
    </source>
</reference>
<dbReference type="EMBL" id="AP027735">
    <property type="protein sequence ID" value="BDZ60027.1"/>
    <property type="molecule type" value="Genomic_DNA"/>
</dbReference>
<sequence length="58" mass="6206">MSASPVKAARVTDALVDLGKTRCRLRLVSEGQVLTEGSGGVRRVSLRPKGFRPQPTPC</sequence>
<evidence type="ECO:0000313" key="1">
    <source>
        <dbReference type="EMBL" id="BDZ60027.1"/>
    </source>
</evidence>